<dbReference type="SUPFAM" id="SSF56300">
    <property type="entry name" value="Metallo-dependent phosphatases"/>
    <property type="match status" value="1"/>
</dbReference>
<dbReference type="InterPro" id="IPR004843">
    <property type="entry name" value="Calcineurin-like_PHP"/>
</dbReference>
<accession>A0A7C9IKG4</accession>
<keyword evidence="3" id="KW-1185">Reference proteome</keyword>
<dbReference type="Gene3D" id="3.60.21.10">
    <property type="match status" value="1"/>
</dbReference>
<dbReference type="EMBL" id="WVUD01000003">
    <property type="protein sequence ID" value="MYL82166.1"/>
    <property type="molecule type" value="Genomic_DNA"/>
</dbReference>
<dbReference type="InterPro" id="IPR029052">
    <property type="entry name" value="Metallo-depent_PP-like"/>
</dbReference>
<dbReference type="PANTHER" id="PTHR43143:SF1">
    <property type="entry name" value="SERINE_THREONINE-PROTEIN PHOSPHATASE CPPED1"/>
    <property type="match status" value="1"/>
</dbReference>
<evidence type="ECO:0000259" key="1">
    <source>
        <dbReference type="Pfam" id="PF00149"/>
    </source>
</evidence>
<dbReference type="GO" id="GO:0016787">
    <property type="term" value="F:hydrolase activity"/>
    <property type="evidence" value="ECO:0007669"/>
    <property type="project" value="InterPro"/>
</dbReference>
<sequence length="389" mass="42320">MHNATHFLPPISEHRLLVWLMTLGILLSALVPRQASALRFVAMGDSRGYTTAAPVNNTVLGAVNQQVTALNPSPEFLIFYGDMSYRAKINGQYTYSSWLNFMRAQPTGLPASLPLYLAIGNHELHEAGGTSVAAEEAVLMRSCQVAYQDFITANLSAQFMPGITNYNDEYKYLAYSFTADNGNSLFVVLDGFYVDPSQSSIPYTASGSLNQAQLTYLQTTLSASTAKTKFVIVHNPAFEPTDQAYHACWAPSMCSFWQIINDQNVTAVFNGHTHLYSRVMIDSNFNASNPTNNFTKSIPQIVAGTCGAPIAGTADEPAMPDGPPNWNEQKKFNYAVVDVDNSGSVGKISVHSYCSSNGSDPWSLCDTYTSHPPSQAAHNPLLLLNANGQ</sequence>
<evidence type="ECO:0000313" key="2">
    <source>
        <dbReference type="EMBL" id="MYL82166.1"/>
    </source>
</evidence>
<name>A0A7C9IKG4_9BACT</name>
<proteinExistence type="predicted"/>
<protein>
    <recommendedName>
        <fullName evidence="1">Calcineurin-like phosphoesterase domain-containing protein</fullName>
    </recommendedName>
</protein>
<dbReference type="RefSeq" id="WP_160958654.1">
    <property type="nucleotide sequence ID" value="NZ_WVUD01000003.1"/>
</dbReference>
<feature type="domain" description="Calcineurin-like phosphoesterase" evidence="1">
    <location>
        <begin position="70"/>
        <end position="275"/>
    </location>
</feature>
<reference evidence="2 3" key="1">
    <citation type="submission" date="2020-01" db="EMBL/GenBank/DDBJ databases">
        <title>Genome sequence of Desulfovibrio aerotolerans DSM 16695(T).</title>
        <authorList>
            <person name="Karnachuk O."/>
            <person name="Avakyan M."/>
            <person name="Mardanov A."/>
            <person name="Kadnikov V."/>
            <person name="Ravin N."/>
        </authorList>
    </citation>
    <scope>NUCLEOTIDE SEQUENCE [LARGE SCALE GENOMIC DNA]</scope>
    <source>
        <strain evidence="2 3">DSM 16695</strain>
    </source>
</reference>
<dbReference type="PANTHER" id="PTHR43143">
    <property type="entry name" value="METALLOPHOSPHOESTERASE, CALCINEURIN SUPERFAMILY"/>
    <property type="match status" value="1"/>
</dbReference>
<dbReference type="AlphaFoldDB" id="A0A7C9IKG4"/>
<dbReference type="Proteomes" id="UP000482487">
    <property type="component" value="Unassembled WGS sequence"/>
</dbReference>
<organism evidence="2 3">
    <name type="scientific">Solidesulfovibrio aerotolerans</name>
    <dbReference type="NCBI Taxonomy" id="295255"/>
    <lineage>
        <taxon>Bacteria</taxon>
        <taxon>Pseudomonadati</taxon>
        <taxon>Thermodesulfobacteriota</taxon>
        <taxon>Desulfovibrionia</taxon>
        <taxon>Desulfovibrionales</taxon>
        <taxon>Desulfovibrionaceae</taxon>
        <taxon>Solidesulfovibrio</taxon>
    </lineage>
</organism>
<comment type="caution">
    <text evidence="2">The sequence shown here is derived from an EMBL/GenBank/DDBJ whole genome shotgun (WGS) entry which is preliminary data.</text>
</comment>
<dbReference type="InterPro" id="IPR051918">
    <property type="entry name" value="STPP_CPPED1"/>
</dbReference>
<evidence type="ECO:0000313" key="3">
    <source>
        <dbReference type="Proteomes" id="UP000482487"/>
    </source>
</evidence>
<dbReference type="OrthoDB" id="5490599at2"/>
<dbReference type="Pfam" id="PF00149">
    <property type="entry name" value="Metallophos"/>
    <property type="match status" value="1"/>
</dbReference>
<gene>
    <name evidence="2" type="ORF">GTA51_03315</name>
</gene>